<accession>A0A6J6ZU13</accession>
<reference evidence="2" key="1">
    <citation type="submission" date="2020-05" db="EMBL/GenBank/DDBJ databases">
        <authorList>
            <person name="Chiriac C."/>
            <person name="Salcher M."/>
            <person name="Ghai R."/>
            <person name="Kavagutti S V."/>
        </authorList>
    </citation>
    <scope>NUCLEOTIDE SEQUENCE</scope>
</reference>
<evidence type="ECO:0000313" key="1">
    <source>
        <dbReference type="EMBL" id="CAB4686174.1"/>
    </source>
</evidence>
<dbReference type="EMBL" id="CAEZXG010000071">
    <property type="protein sequence ID" value="CAB4686174.1"/>
    <property type="molecule type" value="Genomic_DNA"/>
</dbReference>
<proteinExistence type="predicted"/>
<gene>
    <name evidence="1" type="ORF">UFOPK2359_00992</name>
    <name evidence="2" type="ORF">UFOPK3167_00478</name>
</gene>
<protein>
    <submittedName>
        <fullName evidence="2">Unannotated protein</fullName>
    </submittedName>
</protein>
<name>A0A6J6ZU13_9ZZZZ</name>
<dbReference type="EMBL" id="CAFABF010000013">
    <property type="protein sequence ID" value="CAB4824007.1"/>
    <property type="molecule type" value="Genomic_DNA"/>
</dbReference>
<sequence>MACAAGTGSVTSHAKGERSFHVFSNSSNPGIDLAAMVRIGPAAIKFTRIFSAPKSLAK</sequence>
<organism evidence="2">
    <name type="scientific">freshwater metagenome</name>
    <dbReference type="NCBI Taxonomy" id="449393"/>
    <lineage>
        <taxon>unclassified sequences</taxon>
        <taxon>metagenomes</taxon>
        <taxon>ecological metagenomes</taxon>
    </lineage>
</organism>
<dbReference type="AlphaFoldDB" id="A0A6J6ZU13"/>
<evidence type="ECO:0000313" key="2">
    <source>
        <dbReference type="EMBL" id="CAB4824007.1"/>
    </source>
</evidence>